<evidence type="ECO:0000313" key="4">
    <source>
        <dbReference type="Proteomes" id="UP001497497"/>
    </source>
</evidence>
<organism evidence="3 4">
    <name type="scientific">Lymnaea stagnalis</name>
    <name type="common">Great pond snail</name>
    <name type="synonym">Helix stagnalis</name>
    <dbReference type="NCBI Taxonomy" id="6523"/>
    <lineage>
        <taxon>Eukaryota</taxon>
        <taxon>Metazoa</taxon>
        <taxon>Spiralia</taxon>
        <taxon>Lophotrochozoa</taxon>
        <taxon>Mollusca</taxon>
        <taxon>Gastropoda</taxon>
        <taxon>Heterobranchia</taxon>
        <taxon>Euthyneura</taxon>
        <taxon>Panpulmonata</taxon>
        <taxon>Hygrophila</taxon>
        <taxon>Lymnaeoidea</taxon>
        <taxon>Lymnaeidae</taxon>
        <taxon>Lymnaea</taxon>
    </lineage>
</organism>
<accession>A0AAV2HCI8</accession>
<name>A0AAV2HCI8_LYMST</name>
<comment type="similarity">
    <text evidence="1">Belongs to the UPF0235 family.</text>
</comment>
<dbReference type="Pfam" id="PF02594">
    <property type="entry name" value="DUF167"/>
    <property type="match status" value="1"/>
</dbReference>
<protein>
    <submittedName>
        <fullName evidence="3">Uncharacterized protein</fullName>
    </submittedName>
</protein>
<dbReference type="SUPFAM" id="SSF69786">
    <property type="entry name" value="YggU-like"/>
    <property type="match status" value="1"/>
</dbReference>
<dbReference type="SMART" id="SM01152">
    <property type="entry name" value="DUF167"/>
    <property type="match status" value="1"/>
</dbReference>
<keyword evidence="4" id="KW-1185">Reference proteome</keyword>
<evidence type="ECO:0000256" key="2">
    <source>
        <dbReference type="SAM" id="MobiDB-lite"/>
    </source>
</evidence>
<proteinExistence type="inferred from homology"/>
<sequence>DKVCLYSELLKRTSRLKFVKIKNYSNSRKCYNVCKMPKPKDGKQKKITGSGAEGGATGPNSTSNPVILQSDNSIAIRILAKPGAKQNGITGLTSEGVGVQISAPPVEGEANTELVKYISKVLGVRKSDLQLDKVF</sequence>
<dbReference type="PANTHER" id="PTHR13420">
    <property type="entry name" value="UPF0235 PROTEIN C15ORF40"/>
    <property type="match status" value="1"/>
</dbReference>
<comment type="caution">
    <text evidence="3">The sequence shown here is derived from an EMBL/GenBank/DDBJ whole genome shotgun (WGS) entry which is preliminary data.</text>
</comment>
<reference evidence="3 4" key="1">
    <citation type="submission" date="2024-04" db="EMBL/GenBank/DDBJ databases">
        <authorList>
            <consortium name="Genoscope - CEA"/>
            <person name="William W."/>
        </authorList>
    </citation>
    <scope>NUCLEOTIDE SEQUENCE [LARGE SCALE GENOMIC DNA]</scope>
</reference>
<evidence type="ECO:0000256" key="1">
    <source>
        <dbReference type="ARBA" id="ARBA00010364"/>
    </source>
</evidence>
<evidence type="ECO:0000313" key="3">
    <source>
        <dbReference type="EMBL" id="CAL1530948.1"/>
    </source>
</evidence>
<dbReference type="InterPro" id="IPR036591">
    <property type="entry name" value="YggU-like_sf"/>
</dbReference>
<gene>
    <name evidence="3" type="ORF">GSLYS_00005073001</name>
</gene>
<dbReference type="PANTHER" id="PTHR13420:SF7">
    <property type="entry name" value="UPF0235 PROTEIN C15ORF40"/>
    <property type="match status" value="1"/>
</dbReference>
<dbReference type="InterPro" id="IPR003746">
    <property type="entry name" value="DUF167"/>
</dbReference>
<dbReference type="AlphaFoldDB" id="A0AAV2HCI8"/>
<feature type="non-terminal residue" evidence="3">
    <location>
        <position position="1"/>
    </location>
</feature>
<dbReference type="Proteomes" id="UP001497497">
    <property type="component" value="Unassembled WGS sequence"/>
</dbReference>
<dbReference type="EMBL" id="CAXITT010000078">
    <property type="protein sequence ID" value="CAL1530948.1"/>
    <property type="molecule type" value="Genomic_DNA"/>
</dbReference>
<dbReference type="Gene3D" id="3.30.1200.10">
    <property type="entry name" value="YggU-like"/>
    <property type="match status" value="1"/>
</dbReference>
<dbReference type="GO" id="GO:0005737">
    <property type="term" value="C:cytoplasm"/>
    <property type="evidence" value="ECO:0007669"/>
    <property type="project" value="TreeGrafter"/>
</dbReference>
<feature type="region of interest" description="Disordered" evidence="2">
    <location>
        <begin position="35"/>
        <end position="65"/>
    </location>
</feature>
<dbReference type="NCBIfam" id="TIGR00251">
    <property type="entry name" value="DUF167 family protein"/>
    <property type="match status" value="1"/>
</dbReference>